<keyword evidence="2" id="KW-1185">Reference proteome</keyword>
<evidence type="ECO:0000313" key="1">
    <source>
        <dbReference type="EMBL" id="KIA64220.1"/>
    </source>
</evidence>
<dbReference type="SUPFAM" id="SSF109604">
    <property type="entry name" value="HD-domain/PDEase-like"/>
    <property type="match status" value="1"/>
</dbReference>
<dbReference type="Proteomes" id="UP000031364">
    <property type="component" value="Unassembled WGS sequence"/>
</dbReference>
<accession>A0ABR4ZFR4</accession>
<proteinExistence type="predicted"/>
<evidence type="ECO:0008006" key="3">
    <source>
        <dbReference type="Google" id="ProtNLM"/>
    </source>
</evidence>
<dbReference type="Gene3D" id="1.10.3210.10">
    <property type="entry name" value="Hypothetical protein af1432"/>
    <property type="match status" value="1"/>
</dbReference>
<gene>
    <name evidence="1" type="ORF">FG87_14775</name>
</gene>
<evidence type="ECO:0000313" key="2">
    <source>
        <dbReference type="Proteomes" id="UP000031364"/>
    </source>
</evidence>
<sequence>MGAQDGFDWSWASGTGGKLDRRQMGKLLLAAATLVPGAFSSHALSFLGVQGSAALDEIGMRIPDTALAKEAEWEARRRLTPWVLEHSYRVYYFGKALAKLDGVPLDEELHFTTAILHDIEFEHPVPGRCFAVRGAEDAERFLTGLGVARDKVVLVRNGISGHITFGVEKDLSDLAGVVSAGCETDLGGTRVEEMNRQWVDMVVAQHPRLDFKRRVIEAVRLESEAVPDGRTALMRQMGFEMGVTNAPFAE</sequence>
<comment type="caution">
    <text evidence="1">The sequence shown here is derived from an EMBL/GenBank/DDBJ whole genome shotgun (WGS) entry which is preliminary data.</text>
</comment>
<dbReference type="RefSeq" id="WP_043670120.1">
    <property type="nucleotide sequence ID" value="NZ_CP146527.1"/>
</dbReference>
<dbReference type="PANTHER" id="PTHR35569">
    <property type="entry name" value="CYANAMIDE HYDRATASE DDI2-RELATED"/>
    <property type="match status" value="1"/>
</dbReference>
<name>A0ABR4ZFR4_9NOCA</name>
<protein>
    <recommendedName>
        <fullName evidence="3">HD domain-containing protein</fullName>
    </recommendedName>
</protein>
<organism evidence="1 2">
    <name type="scientific">Nocardia vulneris</name>
    <dbReference type="NCBI Taxonomy" id="1141657"/>
    <lineage>
        <taxon>Bacteria</taxon>
        <taxon>Bacillati</taxon>
        <taxon>Actinomycetota</taxon>
        <taxon>Actinomycetes</taxon>
        <taxon>Mycobacteriales</taxon>
        <taxon>Nocardiaceae</taxon>
        <taxon>Nocardia</taxon>
    </lineage>
</organism>
<reference evidence="1 2" key="1">
    <citation type="journal article" date="2014" name="Int. J. Syst. Evol. Microbiol.">
        <title>Nocardia vulneris sp. nov., isolated from wounds of human patients in North America.</title>
        <authorList>
            <person name="Lasker B.A."/>
            <person name="Bell M."/>
            <person name="Klenk H.P."/>
            <person name="Sproer C."/>
            <person name="Schumann C."/>
            <person name="Schumann P."/>
            <person name="Brown J.M."/>
        </authorList>
    </citation>
    <scope>NUCLEOTIDE SEQUENCE [LARGE SCALE GENOMIC DNA]</scope>
    <source>
        <strain evidence="1 2">W9851</strain>
    </source>
</reference>
<dbReference type="PANTHER" id="PTHR35569:SF1">
    <property type="entry name" value="CYANAMIDE HYDRATASE DDI2-RELATED"/>
    <property type="match status" value="1"/>
</dbReference>
<dbReference type="EMBL" id="JNFP01000015">
    <property type="protein sequence ID" value="KIA64220.1"/>
    <property type="molecule type" value="Genomic_DNA"/>
</dbReference>